<dbReference type="Pfam" id="PF01593">
    <property type="entry name" value="Amino_oxidase"/>
    <property type="match status" value="1"/>
</dbReference>
<dbReference type="EMBL" id="SJPJ01000001">
    <property type="protein sequence ID" value="TWT81826.1"/>
    <property type="molecule type" value="Genomic_DNA"/>
</dbReference>
<dbReference type="InterPro" id="IPR002937">
    <property type="entry name" value="Amino_oxidase"/>
</dbReference>
<dbReference type="Proteomes" id="UP000315010">
    <property type="component" value="Unassembled WGS sequence"/>
</dbReference>
<evidence type="ECO:0000313" key="2">
    <source>
        <dbReference type="EMBL" id="TWT81826.1"/>
    </source>
</evidence>
<reference evidence="2 3" key="1">
    <citation type="submission" date="2019-02" db="EMBL/GenBank/DDBJ databases">
        <title>Deep-cultivation of Planctomycetes and their phenomic and genomic characterization uncovers novel biology.</title>
        <authorList>
            <person name="Wiegand S."/>
            <person name="Jogler M."/>
            <person name="Boedeker C."/>
            <person name="Pinto D."/>
            <person name="Vollmers J."/>
            <person name="Rivas-Marin E."/>
            <person name="Kohn T."/>
            <person name="Peeters S.H."/>
            <person name="Heuer A."/>
            <person name="Rast P."/>
            <person name="Oberbeckmann S."/>
            <person name="Bunk B."/>
            <person name="Jeske O."/>
            <person name="Meyerdierks A."/>
            <person name="Storesund J.E."/>
            <person name="Kallscheuer N."/>
            <person name="Luecker S."/>
            <person name="Lage O.M."/>
            <person name="Pohl T."/>
            <person name="Merkel B.J."/>
            <person name="Hornburger P."/>
            <person name="Mueller R.-W."/>
            <person name="Bruemmer F."/>
            <person name="Labrenz M."/>
            <person name="Spormann A.M."/>
            <person name="Op Den Camp H."/>
            <person name="Overmann J."/>
            <person name="Amann R."/>
            <person name="Jetten M.S.M."/>
            <person name="Mascher T."/>
            <person name="Medema M.H."/>
            <person name="Devos D.P."/>
            <person name="Kaster A.-K."/>
            <person name="Ovreas L."/>
            <person name="Rohde M."/>
            <person name="Galperin M.Y."/>
            <person name="Jogler C."/>
        </authorList>
    </citation>
    <scope>NUCLEOTIDE SEQUENCE [LARGE SCALE GENOMIC DNA]</scope>
    <source>
        <strain evidence="2 3">CA13</strain>
    </source>
</reference>
<dbReference type="Gene3D" id="3.90.660.20">
    <property type="entry name" value="Protoporphyrinogen oxidase, mitochondrial, domain 2"/>
    <property type="match status" value="1"/>
</dbReference>
<comment type="caution">
    <text evidence="2">The sequence shown here is derived from an EMBL/GenBank/DDBJ whole genome shotgun (WGS) entry which is preliminary data.</text>
</comment>
<name>A0A5C5Z477_9BACT</name>
<dbReference type="RefSeq" id="WP_146397964.1">
    <property type="nucleotide sequence ID" value="NZ_SJPJ01000001.1"/>
</dbReference>
<protein>
    <submittedName>
        <fullName evidence="2">Protoporphyrinogen oxidase</fullName>
    </submittedName>
</protein>
<dbReference type="GO" id="GO:0016491">
    <property type="term" value="F:oxidoreductase activity"/>
    <property type="evidence" value="ECO:0007669"/>
    <property type="project" value="InterPro"/>
</dbReference>
<keyword evidence="3" id="KW-1185">Reference proteome</keyword>
<dbReference type="SUPFAM" id="SSF51905">
    <property type="entry name" value="FAD/NAD(P)-binding domain"/>
    <property type="match status" value="1"/>
</dbReference>
<accession>A0A5C5Z477</accession>
<feature type="domain" description="Amine oxidase" evidence="1">
    <location>
        <begin position="20"/>
        <end position="425"/>
    </location>
</feature>
<evidence type="ECO:0000313" key="3">
    <source>
        <dbReference type="Proteomes" id="UP000315010"/>
    </source>
</evidence>
<proteinExistence type="predicted"/>
<organism evidence="2 3">
    <name type="scientific">Novipirellula herctigrandis</name>
    <dbReference type="NCBI Taxonomy" id="2527986"/>
    <lineage>
        <taxon>Bacteria</taxon>
        <taxon>Pseudomonadati</taxon>
        <taxon>Planctomycetota</taxon>
        <taxon>Planctomycetia</taxon>
        <taxon>Pirellulales</taxon>
        <taxon>Pirellulaceae</taxon>
        <taxon>Novipirellula</taxon>
    </lineage>
</organism>
<dbReference type="PANTHER" id="PTHR42841">
    <property type="entry name" value="AMINE OXIDASE"/>
    <property type="match status" value="1"/>
</dbReference>
<dbReference type="InterPro" id="IPR036188">
    <property type="entry name" value="FAD/NAD-bd_sf"/>
</dbReference>
<sequence length="432" mass="47257">MHQSASAPDACDVAIIGAGLAGLSCAVRLCETPGASKPTVRLLEATDRVGGRVRTDHIDGFTLDHGFQVLLTAYPACRELLDYDGLNLQSFDPGALVRQNESFSLLSDPWRRPLEIPSTAFNPVGSISDKLRIAGLRHASKRGSLDELYHRPQTTTVQRLQADGFSKRIIDQFFRPFLGGVFLDESLRVPSRMLEFVFRMFSEADVAIPAAGMEAIPKQLAHRLPGEAIELNRSVSAIEADGVRLTDGRKLLAKTVVVATESGAAARLTELSSLATDWFGTTTVYYAAAKAPNHHKRLILRGDDNGPVQTAAVMTNIASKYAPAGQHLISVSTKLSHHDDIDKLDHSLRQTLTHWFGESVASWRRIQVYHVPYGLPQLSLDPVERSVRLRVDSPHPHLFVCGDHRETPSIQGAMNSGLRAAAEILTCETPSH</sequence>
<dbReference type="Gene3D" id="3.50.50.60">
    <property type="entry name" value="FAD/NAD(P)-binding domain"/>
    <property type="match status" value="1"/>
</dbReference>
<gene>
    <name evidence="2" type="ORF">CA13_32790</name>
</gene>
<dbReference type="OrthoDB" id="9767561at2"/>
<evidence type="ECO:0000259" key="1">
    <source>
        <dbReference type="Pfam" id="PF01593"/>
    </source>
</evidence>
<dbReference type="Gene3D" id="1.10.3110.10">
    <property type="entry name" value="protoporphyrinogen ix oxidase, domain 3"/>
    <property type="match status" value="1"/>
</dbReference>
<dbReference type="AlphaFoldDB" id="A0A5C5Z477"/>